<gene>
    <name evidence="2" type="ORF">JFN93_16670</name>
</gene>
<keyword evidence="1" id="KW-0472">Membrane</keyword>
<reference evidence="2" key="1">
    <citation type="submission" date="2020-12" db="EMBL/GenBank/DDBJ databases">
        <title>Geomonas sp. Red875, isolated from river sediment.</title>
        <authorList>
            <person name="Xu Z."/>
            <person name="Zhang Z."/>
            <person name="Masuda Y."/>
            <person name="Itoh H."/>
            <person name="Senoo K."/>
        </authorList>
    </citation>
    <scope>NUCLEOTIDE SEQUENCE</scope>
    <source>
        <strain evidence="2">Red875</strain>
    </source>
</reference>
<name>A0A8J7LZF8_9BACT</name>
<evidence type="ECO:0000256" key="1">
    <source>
        <dbReference type="SAM" id="Phobius"/>
    </source>
</evidence>
<feature type="transmembrane region" description="Helical" evidence="1">
    <location>
        <begin position="33"/>
        <end position="51"/>
    </location>
</feature>
<protein>
    <submittedName>
        <fullName evidence="2">Uncharacterized protein</fullName>
    </submittedName>
</protein>
<organism evidence="2 3">
    <name type="scientific">Geomesophilobacter sediminis</name>
    <dbReference type="NCBI Taxonomy" id="2798584"/>
    <lineage>
        <taxon>Bacteria</taxon>
        <taxon>Pseudomonadati</taxon>
        <taxon>Thermodesulfobacteriota</taxon>
        <taxon>Desulfuromonadia</taxon>
        <taxon>Geobacterales</taxon>
        <taxon>Geobacteraceae</taxon>
        <taxon>Geomesophilobacter</taxon>
    </lineage>
</organism>
<evidence type="ECO:0000313" key="3">
    <source>
        <dbReference type="Proteomes" id="UP000636888"/>
    </source>
</evidence>
<dbReference type="AlphaFoldDB" id="A0A8J7LZF8"/>
<feature type="transmembrane region" description="Helical" evidence="1">
    <location>
        <begin position="7"/>
        <end position="27"/>
    </location>
</feature>
<proteinExistence type="predicted"/>
<keyword evidence="1" id="KW-1133">Transmembrane helix</keyword>
<dbReference type="RefSeq" id="WP_199385251.1">
    <property type="nucleotide sequence ID" value="NZ_JAEMHM010000013.1"/>
</dbReference>
<keyword evidence="3" id="KW-1185">Reference proteome</keyword>
<keyword evidence="1" id="KW-0812">Transmembrane</keyword>
<dbReference type="EMBL" id="JAEMHM010000013">
    <property type="protein sequence ID" value="MBJ6726346.1"/>
    <property type="molecule type" value="Genomic_DNA"/>
</dbReference>
<evidence type="ECO:0000313" key="2">
    <source>
        <dbReference type="EMBL" id="MBJ6726346.1"/>
    </source>
</evidence>
<dbReference type="Proteomes" id="UP000636888">
    <property type="component" value="Unassembled WGS sequence"/>
</dbReference>
<accession>A0A8J7LZF8</accession>
<sequence length="281" mass="31673">MQSKVQSMAIFIEFIAGSGLAIFFHFVLHHPEAAYLIFGVGILLSLATYLLREDIELTRAALMEQYDHAHDLTFTMAQITDPECRDKAQEILASTQRTFALLRQGYVPLDETEFYMKGTKYFGEARQRVRAVDPLTVHWDSRGALVNYYQANLRALERGVTITRIFVIPREELGAPEVQKVLMQQKRDGVEVRVAFREELPTATAIGGRDTTGAFDFAIYDEKVATEVFGQPGKYFGRKTRDPALVESYLHLFSLIEHGSHALSADEETVPTPSVPLPLET</sequence>
<comment type="caution">
    <text evidence="2">The sequence shown here is derived from an EMBL/GenBank/DDBJ whole genome shotgun (WGS) entry which is preliminary data.</text>
</comment>